<feature type="transmembrane region" description="Helical" evidence="8">
    <location>
        <begin position="311"/>
        <end position="338"/>
    </location>
</feature>
<reference evidence="9 10" key="1">
    <citation type="submission" date="2018-10" db="EMBL/GenBank/DDBJ databases">
        <title>Genomic Encyclopedia of Type Strains, Phase IV (KMG-IV): sequencing the most valuable type-strain genomes for metagenomic binning, comparative biology and taxonomic classification.</title>
        <authorList>
            <person name="Goeker M."/>
        </authorList>
    </citation>
    <scope>NUCLEOTIDE SEQUENCE [LARGE SCALE GENOMIC DNA]</scope>
    <source>
        <strain evidence="9 10">DSM 22228</strain>
    </source>
</reference>
<keyword evidence="5 8" id="KW-0812">Transmembrane</keyword>
<evidence type="ECO:0000256" key="5">
    <source>
        <dbReference type="ARBA" id="ARBA00022692"/>
    </source>
</evidence>
<protein>
    <submittedName>
        <fullName evidence="9">Putative permease</fullName>
    </submittedName>
</protein>
<feature type="transmembrane region" description="Helical" evidence="8">
    <location>
        <begin position="209"/>
        <end position="232"/>
    </location>
</feature>
<evidence type="ECO:0000313" key="10">
    <source>
        <dbReference type="Proteomes" id="UP000278542"/>
    </source>
</evidence>
<comment type="subcellular location">
    <subcellularLocation>
        <location evidence="1">Cell membrane</location>
        <topology evidence="1">Multi-pass membrane protein</topology>
    </subcellularLocation>
</comment>
<dbReference type="InterPro" id="IPR002549">
    <property type="entry name" value="AI-2E-like"/>
</dbReference>
<organism evidence="9 10">
    <name type="scientific">Orbus hercynius</name>
    <dbReference type="NCBI Taxonomy" id="593135"/>
    <lineage>
        <taxon>Bacteria</taxon>
        <taxon>Pseudomonadati</taxon>
        <taxon>Pseudomonadota</taxon>
        <taxon>Gammaproteobacteria</taxon>
        <taxon>Orbales</taxon>
        <taxon>Orbaceae</taxon>
        <taxon>Orbus</taxon>
    </lineage>
</organism>
<dbReference type="OrthoDB" id="5562213at2"/>
<comment type="similarity">
    <text evidence="2">Belongs to the autoinducer-2 exporter (AI-2E) (TC 2.A.86) family.</text>
</comment>
<dbReference type="Pfam" id="PF01594">
    <property type="entry name" value="AI-2E_transport"/>
    <property type="match status" value="1"/>
</dbReference>
<feature type="transmembrane region" description="Helical" evidence="8">
    <location>
        <begin position="153"/>
        <end position="177"/>
    </location>
</feature>
<dbReference type="PANTHER" id="PTHR21716:SF53">
    <property type="entry name" value="PERMEASE PERM-RELATED"/>
    <property type="match status" value="1"/>
</dbReference>
<sequence>MLKLLMDWYRRRFSDPNAASLMIVIILLFISIYFFNQILLPVIIAIVLSYLLNTPVNLLHKKGIPRTLAVTIVLLLFISVVLLGMIILLPLIWQQGVSLVRNIPNMLTFFNNFLTTLPEHYPELIDVGLFDTIIQGVKDKVAQTGNSLLQFSIVSIFSLISVIFNAVMVPIMMFFLLKDKDTIWNYCSKLLPRNRRALNKVAAEMDKQIANYIVGSVLHIIILFLLAYGVFWFLGLDYALLLAFIVGICVLIPYVGIIISTIPVMIVAIFQWGISADFGVFVLAYVVIQMIDGNITVPLLYSEKLNLHPLVIILATLVFGGLWGFWGVFFAIPLATLVKAIINAWPKNDSENKKLSTSYTKA</sequence>
<evidence type="ECO:0000256" key="4">
    <source>
        <dbReference type="ARBA" id="ARBA00022475"/>
    </source>
</evidence>
<evidence type="ECO:0000256" key="7">
    <source>
        <dbReference type="ARBA" id="ARBA00023136"/>
    </source>
</evidence>
<feature type="transmembrane region" description="Helical" evidence="8">
    <location>
        <begin position="266"/>
        <end position="291"/>
    </location>
</feature>
<dbReference type="PANTHER" id="PTHR21716">
    <property type="entry name" value="TRANSMEMBRANE PROTEIN"/>
    <property type="match status" value="1"/>
</dbReference>
<evidence type="ECO:0000256" key="2">
    <source>
        <dbReference type="ARBA" id="ARBA00009773"/>
    </source>
</evidence>
<keyword evidence="3" id="KW-0813">Transport</keyword>
<dbReference type="GO" id="GO:0055085">
    <property type="term" value="P:transmembrane transport"/>
    <property type="evidence" value="ECO:0007669"/>
    <property type="project" value="TreeGrafter"/>
</dbReference>
<dbReference type="AlphaFoldDB" id="A0A495RJN5"/>
<feature type="transmembrane region" description="Helical" evidence="8">
    <location>
        <begin position="68"/>
        <end position="93"/>
    </location>
</feature>
<keyword evidence="10" id="KW-1185">Reference proteome</keyword>
<evidence type="ECO:0000256" key="3">
    <source>
        <dbReference type="ARBA" id="ARBA00022448"/>
    </source>
</evidence>
<evidence type="ECO:0000256" key="8">
    <source>
        <dbReference type="SAM" id="Phobius"/>
    </source>
</evidence>
<feature type="transmembrane region" description="Helical" evidence="8">
    <location>
        <begin position="20"/>
        <end position="48"/>
    </location>
</feature>
<accession>A0A495RJN5</accession>
<dbReference type="GO" id="GO:0005886">
    <property type="term" value="C:plasma membrane"/>
    <property type="evidence" value="ECO:0007669"/>
    <property type="project" value="UniProtKB-SubCell"/>
</dbReference>
<dbReference type="Proteomes" id="UP000278542">
    <property type="component" value="Unassembled WGS sequence"/>
</dbReference>
<feature type="transmembrane region" description="Helical" evidence="8">
    <location>
        <begin position="238"/>
        <end position="259"/>
    </location>
</feature>
<comment type="caution">
    <text evidence="9">The sequence shown here is derived from an EMBL/GenBank/DDBJ whole genome shotgun (WGS) entry which is preliminary data.</text>
</comment>
<evidence type="ECO:0000313" key="9">
    <source>
        <dbReference type="EMBL" id="RKS87541.1"/>
    </source>
</evidence>
<name>A0A495RJN5_9GAMM</name>
<evidence type="ECO:0000256" key="6">
    <source>
        <dbReference type="ARBA" id="ARBA00022989"/>
    </source>
</evidence>
<keyword evidence="6 8" id="KW-1133">Transmembrane helix</keyword>
<dbReference type="RefSeq" id="WP_121144429.1">
    <property type="nucleotide sequence ID" value="NZ_RBWY01000001.1"/>
</dbReference>
<proteinExistence type="inferred from homology"/>
<keyword evidence="4" id="KW-1003">Cell membrane</keyword>
<evidence type="ECO:0000256" key="1">
    <source>
        <dbReference type="ARBA" id="ARBA00004651"/>
    </source>
</evidence>
<gene>
    <name evidence="9" type="ORF">DES39_0777</name>
</gene>
<keyword evidence="7 8" id="KW-0472">Membrane</keyword>
<dbReference type="EMBL" id="RBWY01000001">
    <property type="protein sequence ID" value="RKS87541.1"/>
    <property type="molecule type" value="Genomic_DNA"/>
</dbReference>